<protein>
    <submittedName>
        <fullName evidence="2">Uncharacterized protein LOC101243343</fullName>
    </submittedName>
</protein>
<feature type="region of interest" description="Disordered" evidence="1">
    <location>
        <begin position="174"/>
        <end position="218"/>
    </location>
</feature>
<evidence type="ECO:0000313" key="2">
    <source>
        <dbReference type="EMBL" id="CAB3263123.1"/>
    </source>
</evidence>
<accession>A0A6F9DJJ5</accession>
<dbReference type="PANTHER" id="PTHR21541:SF3">
    <property type="entry name" value="STRUCTURE-SPECIFIC ENDONUCLEASE SUBUNIT SLX4"/>
    <property type="match status" value="1"/>
</dbReference>
<reference evidence="2" key="1">
    <citation type="submission" date="2020-04" db="EMBL/GenBank/DDBJ databases">
        <authorList>
            <person name="Neveu A P."/>
        </authorList>
    </citation>
    <scope>NUCLEOTIDE SEQUENCE</scope>
    <source>
        <tissue evidence="2">Whole embryo</tissue>
    </source>
</reference>
<gene>
    <name evidence="2" type="primary">LOC101243343</name>
</gene>
<dbReference type="GO" id="GO:0033557">
    <property type="term" value="C:Slx1-Slx4 complex"/>
    <property type="evidence" value="ECO:0007669"/>
    <property type="project" value="TreeGrafter"/>
</dbReference>
<name>A0A6F9DJJ5_9ASCI</name>
<evidence type="ECO:0000256" key="1">
    <source>
        <dbReference type="SAM" id="MobiDB-lite"/>
    </source>
</evidence>
<organism evidence="2">
    <name type="scientific">Phallusia mammillata</name>
    <dbReference type="NCBI Taxonomy" id="59560"/>
    <lineage>
        <taxon>Eukaryota</taxon>
        <taxon>Metazoa</taxon>
        <taxon>Chordata</taxon>
        <taxon>Tunicata</taxon>
        <taxon>Ascidiacea</taxon>
        <taxon>Phlebobranchia</taxon>
        <taxon>Ascidiidae</taxon>
        <taxon>Phallusia</taxon>
    </lineage>
</organism>
<dbReference type="PANTHER" id="PTHR21541">
    <property type="entry name" value="BTB POZ DOMAIN CONTAINING 12"/>
    <property type="match status" value="1"/>
</dbReference>
<feature type="compositionally biased region" description="Low complexity" evidence="1">
    <location>
        <begin position="191"/>
        <end position="205"/>
    </location>
</feature>
<dbReference type="GO" id="GO:0000712">
    <property type="term" value="P:resolution of meiotic recombination intermediates"/>
    <property type="evidence" value="ECO:0007669"/>
    <property type="project" value="TreeGrafter"/>
</dbReference>
<sequence>MPALLQVFENGSVGGIYYMQRCDREEMLCLFDHIYTGSLKKISKLQAEELYQRLGCNNEQRKNASQFDEPVDSCDETQPHNFQPTPASFVPSDDDLFHDSPVPCSGSIRGGSPTVRLTDFRSRLDESIEIRMDDDETERIYVTNVDSDVDKATCSNANVPDKEFRPLVSSKRRSAHFTPLPGNRHKFRRMTGSTPKSPSSTTRPPVSAHDTPADIHDFSSIASHSPHPNLFNSPMLKPRPCNSDSQYDVRDIDDITDDVMQSQPAKVATPEDEVFVTSFSQPVTSKYKFRDPPDHIKTPADPSPVFDFSVNDSVLLSAAVGHVTGAVDAPEPSNFKTPVPVRKPRRSIVNVPFTPMLNYSDMDTPNIVKQGQKMGLKRTLGKKKLKVKLKELYAYRHQVISSDEEETSANNVTAKIQAPPSDTPTNVKTRHNEVVQVVESDSDDSRPALACPNRVQIMKTEQHTRRAIQALESLTTAEFEELIRRALTGMRENGTMLKALQRARECSRGTPRGSSADVQKWLNSVTPGSPHYNPEFTVLASLCSDKQQVIVEALSNCVVNDETIAPFQHQMFDILPTVYRVMVRLNPSLLAS</sequence>
<dbReference type="AlphaFoldDB" id="A0A6F9DJJ5"/>
<proteinExistence type="evidence at transcript level"/>
<dbReference type="EMBL" id="LR787261">
    <property type="protein sequence ID" value="CAB3263123.1"/>
    <property type="molecule type" value="mRNA"/>
</dbReference>